<dbReference type="PANTHER" id="PTHR43133">
    <property type="entry name" value="RNA POLYMERASE ECF-TYPE SIGMA FACTO"/>
    <property type="match status" value="1"/>
</dbReference>
<accession>A0A0H4XPN2</accession>
<keyword evidence="3" id="KW-0731">Sigma factor</keyword>
<protein>
    <recommendedName>
        <fullName evidence="7">RNA polymerase sigma factor 70 region 4 type 2 domain-containing protein</fullName>
    </recommendedName>
</protein>
<evidence type="ECO:0000256" key="6">
    <source>
        <dbReference type="SAM" id="MobiDB-lite"/>
    </source>
</evidence>
<evidence type="ECO:0000256" key="3">
    <source>
        <dbReference type="ARBA" id="ARBA00023082"/>
    </source>
</evidence>
<sequence length="261" mass="28999">MMIPQSHEETAFEDLLQRARAGEQEAMDALFRRSWKALERHASKSPALGLQGATRPSDIFQDSALRAFEKLASFRGNSEGEWVTWLKQVVFSQSIDIVRVEAGQAKYVPGGRVPEGEASESLPSQERTPSQVTAHHEDWHRLLSKFTLLTPDQQKAISLFWFDELSVEEAAQRMGKSHTSVSSLLQRGMSTLRREMRSDASSSQDDAEVSAALAAYFRKRGAGASPDMEAFIAEYPSCADGLRDALNSVLRLRALKPATRS</sequence>
<comment type="similarity">
    <text evidence="1">Belongs to the sigma-70 factor family. ECF subfamily.</text>
</comment>
<dbReference type="Proteomes" id="UP000009026">
    <property type="component" value="Chromosome"/>
</dbReference>
<dbReference type="InterPro" id="IPR039425">
    <property type="entry name" value="RNA_pol_sigma-70-like"/>
</dbReference>
<dbReference type="GO" id="GO:0016987">
    <property type="term" value="F:sigma factor activity"/>
    <property type="evidence" value="ECO:0007669"/>
    <property type="project" value="UniProtKB-KW"/>
</dbReference>
<feature type="domain" description="RNA polymerase sigma factor 70 region 4 type 2" evidence="7">
    <location>
        <begin position="148"/>
        <end position="192"/>
    </location>
</feature>
<dbReference type="KEGG" id="mym:A176_007244"/>
<dbReference type="PANTHER" id="PTHR43133:SF8">
    <property type="entry name" value="RNA POLYMERASE SIGMA FACTOR HI_1459-RELATED"/>
    <property type="match status" value="1"/>
</dbReference>
<evidence type="ECO:0000256" key="4">
    <source>
        <dbReference type="ARBA" id="ARBA00023125"/>
    </source>
</evidence>
<evidence type="ECO:0000259" key="7">
    <source>
        <dbReference type="Pfam" id="PF08281"/>
    </source>
</evidence>
<dbReference type="InterPro" id="IPR036388">
    <property type="entry name" value="WH-like_DNA-bd_sf"/>
</dbReference>
<name>A0A0H4XPN2_9BACT</name>
<dbReference type="eggNOG" id="COG1595">
    <property type="taxonomic scope" value="Bacteria"/>
</dbReference>
<evidence type="ECO:0000256" key="5">
    <source>
        <dbReference type="ARBA" id="ARBA00023163"/>
    </source>
</evidence>
<dbReference type="EMBL" id="CP012109">
    <property type="protein sequence ID" value="AKQ70332.1"/>
    <property type="molecule type" value="Genomic_DNA"/>
</dbReference>
<keyword evidence="2" id="KW-0805">Transcription regulation</keyword>
<organism evidence="8 9">
    <name type="scientific">Pseudomyxococcus hansupus</name>
    <dbReference type="NCBI Taxonomy" id="1297742"/>
    <lineage>
        <taxon>Bacteria</taxon>
        <taxon>Pseudomonadati</taxon>
        <taxon>Myxococcota</taxon>
        <taxon>Myxococcia</taxon>
        <taxon>Myxococcales</taxon>
        <taxon>Cystobacterineae</taxon>
        <taxon>Myxococcaceae</taxon>
        <taxon>Pseudomyxococcus</taxon>
    </lineage>
</organism>
<dbReference type="InterPro" id="IPR013249">
    <property type="entry name" value="RNA_pol_sigma70_r4_t2"/>
</dbReference>
<dbReference type="GO" id="GO:0003677">
    <property type="term" value="F:DNA binding"/>
    <property type="evidence" value="ECO:0007669"/>
    <property type="project" value="UniProtKB-KW"/>
</dbReference>
<dbReference type="PATRIC" id="fig|1297742.4.peg.7363"/>
<gene>
    <name evidence="8" type="ORF">A176_007244</name>
</gene>
<keyword evidence="4" id="KW-0238">DNA-binding</keyword>
<evidence type="ECO:0000256" key="1">
    <source>
        <dbReference type="ARBA" id="ARBA00010641"/>
    </source>
</evidence>
<dbReference type="NCBIfam" id="TIGR02937">
    <property type="entry name" value="sigma70-ECF"/>
    <property type="match status" value="1"/>
</dbReference>
<dbReference type="AlphaFoldDB" id="A0A0H4XPN2"/>
<dbReference type="Gene3D" id="1.10.10.10">
    <property type="entry name" value="Winged helix-like DNA-binding domain superfamily/Winged helix DNA-binding domain"/>
    <property type="match status" value="1"/>
</dbReference>
<dbReference type="SUPFAM" id="SSF88946">
    <property type="entry name" value="Sigma2 domain of RNA polymerase sigma factors"/>
    <property type="match status" value="1"/>
</dbReference>
<dbReference type="InterPro" id="IPR013325">
    <property type="entry name" value="RNA_pol_sigma_r2"/>
</dbReference>
<feature type="region of interest" description="Disordered" evidence="6">
    <location>
        <begin position="109"/>
        <end position="129"/>
    </location>
</feature>
<keyword evidence="9" id="KW-1185">Reference proteome</keyword>
<proteinExistence type="inferred from homology"/>
<dbReference type="Gene3D" id="1.10.1740.10">
    <property type="match status" value="1"/>
</dbReference>
<keyword evidence="5" id="KW-0804">Transcription</keyword>
<dbReference type="InterPro" id="IPR014284">
    <property type="entry name" value="RNA_pol_sigma-70_dom"/>
</dbReference>
<dbReference type="SUPFAM" id="SSF88659">
    <property type="entry name" value="Sigma3 and sigma4 domains of RNA polymerase sigma factors"/>
    <property type="match status" value="1"/>
</dbReference>
<evidence type="ECO:0000256" key="2">
    <source>
        <dbReference type="ARBA" id="ARBA00023015"/>
    </source>
</evidence>
<dbReference type="Pfam" id="PF08281">
    <property type="entry name" value="Sigma70_r4_2"/>
    <property type="match status" value="1"/>
</dbReference>
<dbReference type="STRING" id="1297742.A176_007244"/>
<dbReference type="GO" id="GO:0006352">
    <property type="term" value="P:DNA-templated transcription initiation"/>
    <property type="evidence" value="ECO:0007669"/>
    <property type="project" value="InterPro"/>
</dbReference>
<dbReference type="InterPro" id="IPR013324">
    <property type="entry name" value="RNA_pol_sigma_r3/r4-like"/>
</dbReference>
<evidence type="ECO:0000313" key="9">
    <source>
        <dbReference type="Proteomes" id="UP000009026"/>
    </source>
</evidence>
<evidence type="ECO:0000313" key="8">
    <source>
        <dbReference type="EMBL" id="AKQ70332.1"/>
    </source>
</evidence>
<reference evidence="8 9" key="1">
    <citation type="journal article" date="2016" name="PLoS ONE">
        <title>Complete Genome Sequence and Comparative Genomics of a Novel Myxobacterium Myxococcus hansupus.</title>
        <authorList>
            <person name="Sharma G."/>
            <person name="Narwani T."/>
            <person name="Subramanian S."/>
        </authorList>
    </citation>
    <scope>NUCLEOTIDE SEQUENCE [LARGE SCALE GENOMIC DNA]</scope>
    <source>
        <strain evidence="9">mixupus</strain>
    </source>
</reference>